<sequence length="243" mass="27741">MNKIRLDEDSPIPLYYQLENLIREKIENGKYKVGDKIPSERKFSEKVNLSRMTIRKAIGNLVEKGILERRRGQGTFVSDSKLDSFPGLIGFNEHIEMKNMTPSSKVIEQKTIPANYEIAENLKIEEGEEVILTSRLRLADGNPIGFEKSYIPYYICPKLKEIDLSQGSIYQTLTAEGYKPNKANQEIEAILADKHITELLGGKVDQPILKNTRVTFSGNTRVEFSFNFYRGDKYSIHTTLSDL</sequence>
<dbReference type="PRINTS" id="PR00035">
    <property type="entry name" value="HTHGNTR"/>
</dbReference>
<gene>
    <name evidence="5" type="ordered locus">Halha_0251</name>
</gene>
<feature type="domain" description="HTH gntR-type" evidence="4">
    <location>
        <begin position="12"/>
        <end position="80"/>
    </location>
</feature>
<protein>
    <submittedName>
        <fullName evidence="5">Transcriptional regulator</fullName>
    </submittedName>
</protein>
<proteinExistence type="predicted"/>
<dbReference type="AlphaFoldDB" id="L0K822"/>
<dbReference type="InterPro" id="IPR050679">
    <property type="entry name" value="Bact_HTH_transcr_reg"/>
</dbReference>
<dbReference type="PROSITE" id="PS50949">
    <property type="entry name" value="HTH_GNTR"/>
    <property type="match status" value="1"/>
</dbReference>
<dbReference type="eggNOG" id="COG2188">
    <property type="taxonomic scope" value="Bacteria"/>
</dbReference>
<evidence type="ECO:0000259" key="4">
    <source>
        <dbReference type="PROSITE" id="PS50949"/>
    </source>
</evidence>
<dbReference type="Pfam" id="PF00392">
    <property type="entry name" value="GntR"/>
    <property type="match status" value="1"/>
</dbReference>
<dbReference type="InterPro" id="IPR036388">
    <property type="entry name" value="WH-like_DNA-bd_sf"/>
</dbReference>
<dbReference type="InterPro" id="IPR028978">
    <property type="entry name" value="Chorismate_lyase_/UTRA_dom_sf"/>
</dbReference>
<dbReference type="Gene3D" id="1.10.10.10">
    <property type="entry name" value="Winged helix-like DNA-binding domain superfamily/Winged helix DNA-binding domain"/>
    <property type="match status" value="1"/>
</dbReference>
<dbReference type="SMART" id="SM00866">
    <property type="entry name" value="UTRA"/>
    <property type="match status" value="1"/>
</dbReference>
<dbReference type="InterPro" id="IPR011663">
    <property type="entry name" value="UTRA"/>
</dbReference>
<keyword evidence="3" id="KW-0804">Transcription</keyword>
<keyword evidence="2" id="KW-0238">DNA-binding</keyword>
<dbReference type="EMBL" id="CP003359">
    <property type="protein sequence ID" value="AGB40263.1"/>
    <property type="molecule type" value="Genomic_DNA"/>
</dbReference>
<dbReference type="KEGG" id="hhl:Halha_0251"/>
<evidence type="ECO:0000313" key="6">
    <source>
        <dbReference type="Proteomes" id="UP000010880"/>
    </source>
</evidence>
<evidence type="ECO:0000313" key="5">
    <source>
        <dbReference type="EMBL" id="AGB40263.1"/>
    </source>
</evidence>
<name>L0K822_HALHC</name>
<dbReference type="Proteomes" id="UP000010880">
    <property type="component" value="Chromosome"/>
</dbReference>
<dbReference type="InterPro" id="IPR036390">
    <property type="entry name" value="WH_DNA-bd_sf"/>
</dbReference>
<evidence type="ECO:0000256" key="2">
    <source>
        <dbReference type="ARBA" id="ARBA00023125"/>
    </source>
</evidence>
<dbReference type="HOGENOM" id="CLU_063236_8_2_9"/>
<dbReference type="Gene3D" id="3.40.1410.10">
    <property type="entry name" value="Chorismate lyase-like"/>
    <property type="match status" value="1"/>
</dbReference>
<evidence type="ECO:0000256" key="1">
    <source>
        <dbReference type="ARBA" id="ARBA00023015"/>
    </source>
</evidence>
<dbReference type="CDD" id="cd07377">
    <property type="entry name" value="WHTH_GntR"/>
    <property type="match status" value="1"/>
</dbReference>
<dbReference type="InterPro" id="IPR000524">
    <property type="entry name" value="Tscrpt_reg_HTH_GntR"/>
</dbReference>
<dbReference type="GO" id="GO:0003700">
    <property type="term" value="F:DNA-binding transcription factor activity"/>
    <property type="evidence" value="ECO:0007669"/>
    <property type="project" value="InterPro"/>
</dbReference>
<dbReference type="PATRIC" id="fig|748449.3.peg.229"/>
<dbReference type="FunFam" id="1.10.10.10:FF:000079">
    <property type="entry name" value="GntR family transcriptional regulator"/>
    <property type="match status" value="1"/>
</dbReference>
<dbReference type="SUPFAM" id="SSF64288">
    <property type="entry name" value="Chorismate lyase-like"/>
    <property type="match status" value="1"/>
</dbReference>
<evidence type="ECO:0000256" key="3">
    <source>
        <dbReference type="ARBA" id="ARBA00023163"/>
    </source>
</evidence>
<dbReference type="SMART" id="SM00345">
    <property type="entry name" value="HTH_GNTR"/>
    <property type="match status" value="1"/>
</dbReference>
<dbReference type="GO" id="GO:0045892">
    <property type="term" value="P:negative regulation of DNA-templated transcription"/>
    <property type="evidence" value="ECO:0007669"/>
    <property type="project" value="TreeGrafter"/>
</dbReference>
<dbReference type="STRING" id="748449.Halha_0251"/>
<reference evidence="6" key="1">
    <citation type="submission" date="2012-02" db="EMBL/GenBank/DDBJ databases">
        <title>The complete genome of Halobacteroides halobius DSM 5150.</title>
        <authorList>
            <person name="Lucas S."/>
            <person name="Copeland A."/>
            <person name="Lapidus A."/>
            <person name="Glavina del Rio T."/>
            <person name="Dalin E."/>
            <person name="Tice H."/>
            <person name="Bruce D."/>
            <person name="Goodwin L."/>
            <person name="Pitluck S."/>
            <person name="Peters L."/>
            <person name="Mikhailova N."/>
            <person name="Gu W."/>
            <person name="Kyrpides N."/>
            <person name="Mavromatis K."/>
            <person name="Ivanova N."/>
            <person name="Brettin T."/>
            <person name="Detter J.C."/>
            <person name="Han C."/>
            <person name="Larimer F."/>
            <person name="Land M."/>
            <person name="Hauser L."/>
            <person name="Markowitz V."/>
            <person name="Cheng J.-F."/>
            <person name="Hugenholtz P."/>
            <person name="Woyke T."/>
            <person name="Wu D."/>
            <person name="Tindall B."/>
            <person name="Pomrenke H."/>
            <person name="Brambilla E."/>
            <person name="Klenk H.-P."/>
            <person name="Eisen J.A."/>
        </authorList>
    </citation>
    <scope>NUCLEOTIDE SEQUENCE [LARGE SCALE GENOMIC DNA]</scope>
    <source>
        <strain evidence="6">ATCC 35273 / DSM 5150 / MD-1</strain>
    </source>
</reference>
<dbReference type="PANTHER" id="PTHR44846:SF1">
    <property type="entry name" value="MANNOSYL-D-GLYCERATE TRANSPORT_METABOLISM SYSTEM REPRESSOR MNGR-RELATED"/>
    <property type="match status" value="1"/>
</dbReference>
<keyword evidence="6" id="KW-1185">Reference proteome</keyword>
<dbReference type="Pfam" id="PF07702">
    <property type="entry name" value="UTRA"/>
    <property type="match status" value="1"/>
</dbReference>
<organism evidence="5 6">
    <name type="scientific">Halobacteroides halobius (strain ATCC 35273 / DSM 5150 / MD-1)</name>
    <dbReference type="NCBI Taxonomy" id="748449"/>
    <lineage>
        <taxon>Bacteria</taxon>
        <taxon>Bacillati</taxon>
        <taxon>Bacillota</taxon>
        <taxon>Clostridia</taxon>
        <taxon>Halanaerobiales</taxon>
        <taxon>Halobacteroidaceae</taxon>
        <taxon>Halobacteroides</taxon>
    </lineage>
</organism>
<dbReference type="GO" id="GO:0003677">
    <property type="term" value="F:DNA binding"/>
    <property type="evidence" value="ECO:0007669"/>
    <property type="project" value="UniProtKB-KW"/>
</dbReference>
<dbReference type="SUPFAM" id="SSF46785">
    <property type="entry name" value="Winged helix' DNA-binding domain"/>
    <property type="match status" value="1"/>
</dbReference>
<accession>L0K822</accession>
<dbReference type="RefSeq" id="WP_015325989.1">
    <property type="nucleotide sequence ID" value="NC_019978.1"/>
</dbReference>
<dbReference type="PANTHER" id="PTHR44846">
    <property type="entry name" value="MANNOSYL-D-GLYCERATE TRANSPORT/METABOLISM SYSTEM REPRESSOR MNGR-RELATED"/>
    <property type="match status" value="1"/>
</dbReference>
<keyword evidence="1" id="KW-0805">Transcription regulation</keyword>